<sequence>MVALLTVEKLTKKYGTKTIVDQISFKFGHHKCVALIGPNGAGKTTTLRTLAGLLRPTEGTIQFESQAKNQDIRSWIGYLPQYPSFHSWMTGKEFLTYSGRLAKLTKIEAATRAIELLKVVGISEEASNERISRYSGGMKQRLGIAQAIIHKPKLLILDEPVASLDPIGRREVLVLMEQLKQEMTILFSTHILNDAEEVSDELLLLNKGKIIESGSLQDLQKKYQTTVIKLEIDDSVDIYQEKINALESVANTKIERGALFISTVDLKIAREEILTLAAKEHWPITTFSINRASLEDMFMRVVNN</sequence>
<evidence type="ECO:0000313" key="6">
    <source>
        <dbReference type="EMBL" id="GIO27861.1"/>
    </source>
</evidence>
<dbReference type="AlphaFoldDB" id="A0A919X8B2"/>
<dbReference type="PANTHER" id="PTHR43335:SF11">
    <property type="entry name" value="ABC TRANSPORTER RELATED"/>
    <property type="match status" value="1"/>
</dbReference>
<evidence type="ECO:0000256" key="3">
    <source>
        <dbReference type="ARBA" id="ARBA00022741"/>
    </source>
</evidence>
<keyword evidence="3" id="KW-0547">Nucleotide-binding</keyword>
<dbReference type="SMART" id="SM00382">
    <property type="entry name" value="AAA"/>
    <property type="match status" value="1"/>
</dbReference>
<organism evidence="6 7">
    <name type="scientific">Ornithinibacillus bavariensis</name>
    <dbReference type="NCBI Taxonomy" id="545502"/>
    <lineage>
        <taxon>Bacteria</taxon>
        <taxon>Bacillati</taxon>
        <taxon>Bacillota</taxon>
        <taxon>Bacilli</taxon>
        <taxon>Bacillales</taxon>
        <taxon>Bacillaceae</taxon>
        <taxon>Ornithinibacillus</taxon>
    </lineage>
</organism>
<feature type="domain" description="ABC transporter" evidence="5">
    <location>
        <begin position="5"/>
        <end position="232"/>
    </location>
</feature>
<comment type="caution">
    <text evidence="6">The sequence shown here is derived from an EMBL/GenBank/DDBJ whole genome shotgun (WGS) entry which is preliminary data.</text>
</comment>
<dbReference type="InterPro" id="IPR017871">
    <property type="entry name" value="ABC_transporter-like_CS"/>
</dbReference>
<dbReference type="Proteomes" id="UP000676917">
    <property type="component" value="Unassembled WGS sequence"/>
</dbReference>
<dbReference type="PROSITE" id="PS50893">
    <property type="entry name" value="ABC_TRANSPORTER_2"/>
    <property type="match status" value="1"/>
</dbReference>
<gene>
    <name evidence="6" type="primary">yxlF</name>
    <name evidence="6" type="ORF">J43TS3_24720</name>
</gene>
<dbReference type="SUPFAM" id="SSF52540">
    <property type="entry name" value="P-loop containing nucleoside triphosphate hydrolases"/>
    <property type="match status" value="1"/>
</dbReference>
<accession>A0A919X8B2</accession>
<evidence type="ECO:0000256" key="4">
    <source>
        <dbReference type="ARBA" id="ARBA00022840"/>
    </source>
</evidence>
<dbReference type="CDD" id="cd03230">
    <property type="entry name" value="ABC_DR_subfamily_A"/>
    <property type="match status" value="1"/>
</dbReference>
<dbReference type="GO" id="GO:0016887">
    <property type="term" value="F:ATP hydrolysis activity"/>
    <property type="evidence" value="ECO:0007669"/>
    <property type="project" value="InterPro"/>
</dbReference>
<proteinExistence type="inferred from homology"/>
<evidence type="ECO:0000259" key="5">
    <source>
        <dbReference type="PROSITE" id="PS50893"/>
    </source>
</evidence>
<dbReference type="Gene3D" id="3.40.50.300">
    <property type="entry name" value="P-loop containing nucleotide triphosphate hydrolases"/>
    <property type="match status" value="1"/>
</dbReference>
<dbReference type="Pfam" id="PF13732">
    <property type="entry name" value="DrrA1-3_C"/>
    <property type="match status" value="1"/>
</dbReference>
<keyword evidence="2" id="KW-0813">Transport</keyword>
<dbReference type="PROSITE" id="PS00211">
    <property type="entry name" value="ABC_TRANSPORTER_1"/>
    <property type="match status" value="1"/>
</dbReference>
<reference evidence="6" key="1">
    <citation type="submission" date="2021-03" db="EMBL/GenBank/DDBJ databases">
        <title>Antimicrobial resistance genes in bacteria isolated from Japanese honey, and their potential for conferring macrolide and lincosamide resistance in the American foulbrood pathogen Paenibacillus larvae.</title>
        <authorList>
            <person name="Okamoto M."/>
            <person name="Kumagai M."/>
            <person name="Kanamori H."/>
            <person name="Takamatsu D."/>
        </authorList>
    </citation>
    <scope>NUCLEOTIDE SEQUENCE</scope>
    <source>
        <strain evidence="6">J43TS3</strain>
    </source>
</reference>
<evidence type="ECO:0000256" key="1">
    <source>
        <dbReference type="ARBA" id="ARBA00005417"/>
    </source>
</evidence>
<evidence type="ECO:0000313" key="7">
    <source>
        <dbReference type="Proteomes" id="UP000676917"/>
    </source>
</evidence>
<dbReference type="InterPro" id="IPR027417">
    <property type="entry name" value="P-loop_NTPase"/>
</dbReference>
<dbReference type="InterPro" id="IPR003439">
    <property type="entry name" value="ABC_transporter-like_ATP-bd"/>
</dbReference>
<dbReference type="RefSeq" id="WP_212921338.1">
    <property type="nucleotide sequence ID" value="NZ_BORP01000005.1"/>
</dbReference>
<dbReference type="GO" id="GO:0005524">
    <property type="term" value="F:ATP binding"/>
    <property type="evidence" value="ECO:0007669"/>
    <property type="project" value="UniProtKB-KW"/>
</dbReference>
<keyword evidence="4 6" id="KW-0067">ATP-binding</keyword>
<comment type="similarity">
    <text evidence="1">Belongs to the ABC transporter superfamily.</text>
</comment>
<protein>
    <submittedName>
        <fullName evidence="6">ABC transporter ATP-binding protein YxlF</fullName>
    </submittedName>
</protein>
<dbReference type="InterPro" id="IPR003593">
    <property type="entry name" value="AAA+_ATPase"/>
</dbReference>
<keyword evidence="7" id="KW-1185">Reference proteome</keyword>
<dbReference type="EMBL" id="BORP01000005">
    <property type="protein sequence ID" value="GIO27861.1"/>
    <property type="molecule type" value="Genomic_DNA"/>
</dbReference>
<evidence type="ECO:0000256" key="2">
    <source>
        <dbReference type="ARBA" id="ARBA00022448"/>
    </source>
</evidence>
<dbReference type="PANTHER" id="PTHR43335">
    <property type="entry name" value="ABC TRANSPORTER, ATP-BINDING PROTEIN"/>
    <property type="match status" value="1"/>
</dbReference>
<dbReference type="InterPro" id="IPR025302">
    <property type="entry name" value="DrrA1/2-like_C"/>
</dbReference>
<name>A0A919X8B2_9BACI</name>
<dbReference type="Pfam" id="PF00005">
    <property type="entry name" value="ABC_tran"/>
    <property type="match status" value="1"/>
</dbReference>